<evidence type="ECO:0000256" key="4">
    <source>
        <dbReference type="SAM" id="MobiDB-lite"/>
    </source>
</evidence>
<evidence type="ECO:0000256" key="2">
    <source>
        <dbReference type="ARBA" id="ARBA00022692"/>
    </source>
</evidence>
<reference evidence="7 8" key="1">
    <citation type="submission" date="2018-03" db="EMBL/GenBank/DDBJ databases">
        <title>The ancient ancestry and fast evolution of plastids.</title>
        <authorList>
            <person name="Moore K.R."/>
            <person name="Magnabosco C."/>
            <person name="Momper L."/>
            <person name="Gold D.A."/>
            <person name="Bosak T."/>
            <person name="Fournier G.P."/>
        </authorList>
    </citation>
    <scope>NUCLEOTIDE SEQUENCE [LARGE SCALE GENOMIC DNA]</scope>
    <source>
        <strain evidence="7 8">CCALA 037</strain>
    </source>
</reference>
<sequence>MPQPIPSPLPVQPVPLTPPAVTPQNPPTPTTERIKVLRYQVVGSTVFSDRELAQITQPFTGEVTFDRLEAAKNAIEELYLDRQYLTSGAYIPTGQTLSIDGAVVRIQIVEGKLEDIQVTGTQRLKPDYIRSRLALATSQPLNNDRLIEGLRLLQQDPLIGSIAAELSSGIQPGTNLLEIKVTEDRAFTSEVATNNNRPPSIGSWQRRAQISEANVTGWGDRVILAYSNTDGSNGIDGSYTVPLSPSQTTLSINIGGTNSRIIEEPYRSLDITTNSRYAEVSVRHPLIRRAR</sequence>
<accession>A0A2T1GFM6</accession>
<dbReference type="InterPro" id="IPR051544">
    <property type="entry name" value="TPS_OM_transporter"/>
</dbReference>
<keyword evidence="8" id="KW-1185">Reference proteome</keyword>
<dbReference type="Pfam" id="PF03865">
    <property type="entry name" value="ShlB"/>
    <property type="match status" value="1"/>
</dbReference>
<keyword evidence="1" id="KW-1134">Transmembrane beta strand</keyword>
<keyword evidence="3" id="KW-0998">Cell outer membrane</keyword>
<feature type="region of interest" description="Disordered" evidence="4">
    <location>
        <begin position="1"/>
        <end position="30"/>
    </location>
</feature>
<comment type="caution">
    <text evidence="7">The sequence shown here is derived from an EMBL/GenBank/DDBJ whole genome shotgun (WGS) entry which is preliminary data.</text>
</comment>
<proteinExistence type="predicted"/>
<dbReference type="AlphaFoldDB" id="A0A2T1GFM6"/>
<dbReference type="GO" id="GO:0098046">
    <property type="term" value="C:type V protein secretion system complex"/>
    <property type="evidence" value="ECO:0007669"/>
    <property type="project" value="TreeGrafter"/>
</dbReference>
<organism evidence="7 8">
    <name type="scientific">Chamaesiphon polymorphus CCALA 037</name>
    <dbReference type="NCBI Taxonomy" id="2107692"/>
    <lineage>
        <taxon>Bacteria</taxon>
        <taxon>Bacillati</taxon>
        <taxon>Cyanobacteriota</taxon>
        <taxon>Cyanophyceae</taxon>
        <taxon>Gomontiellales</taxon>
        <taxon>Chamaesiphonaceae</taxon>
        <taxon>Chamaesiphon</taxon>
    </lineage>
</organism>
<protein>
    <submittedName>
        <fullName evidence="7">Hemolysin activation/secretion protein</fullName>
    </submittedName>
</protein>
<dbReference type="GO" id="GO:0008320">
    <property type="term" value="F:protein transmembrane transporter activity"/>
    <property type="evidence" value="ECO:0007669"/>
    <property type="project" value="TreeGrafter"/>
</dbReference>
<dbReference type="Gene3D" id="2.40.160.50">
    <property type="entry name" value="membrane protein fhac: a member of the omp85/tpsb transporter family"/>
    <property type="match status" value="1"/>
</dbReference>
<evidence type="ECO:0000313" key="7">
    <source>
        <dbReference type="EMBL" id="PSB56420.1"/>
    </source>
</evidence>
<dbReference type="InterPro" id="IPR005565">
    <property type="entry name" value="Hemolysn_activator_HlyB_C"/>
</dbReference>
<feature type="domain" description="Haemolysin activator HlyB C-terminal" evidence="5">
    <location>
        <begin position="177"/>
        <end position="290"/>
    </location>
</feature>
<dbReference type="Gene3D" id="3.10.20.310">
    <property type="entry name" value="membrane protein fhac"/>
    <property type="match status" value="1"/>
</dbReference>
<dbReference type="InterPro" id="IPR013686">
    <property type="entry name" value="Polypept-transport_assoc_ShlB"/>
</dbReference>
<dbReference type="Pfam" id="PF08479">
    <property type="entry name" value="POTRA_2"/>
    <property type="match status" value="1"/>
</dbReference>
<dbReference type="PANTHER" id="PTHR34597">
    <property type="entry name" value="SLR1661 PROTEIN"/>
    <property type="match status" value="1"/>
</dbReference>
<dbReference type="Proteomes" id="UP000238937">
    <property type="component" value="Unassembled WGS sequence"/>
</dbReference>
<gene>
    <name evidence="7" type="ORF">C7B77_11980</name>
</gene>
<evidence type="ECO:0000259" key="5">
    <source>
        <dbReference type="Pfam" id="PF03865"/>
    </source>
</evidence>
<feature type="compositionally biased region" description="Pro residues" evidence="4">
    <location>
        <begin position="1"/>
        <end position="29"/>
    </location>
</feature>
<name>A0A2T1GFM6_9CYAN</name>
<keyword evidence="1" id="KW-0472">Membrane</keyword>
<keyword evidence="2" id="KW-0812">Transmembrane</keyword>
<evidence type="ECO:0000256" key="3">
    <source>
        <dbReference type="ARBA" id="ARBA00023237"/>
    </source>
</evidence>
<evidence type="ECO:0000259" key="6">
    <source>
        <dbReference type="Pfam" id="PF08479"/>
    </source>
</evidence>
<dbReference type="PANTHER" id="PTHR34597:SF1">
    <property type="entry name" value="HEME_HEMOPEXIN TRANSPORTER PROTEIN HUXB"/>
    <property type="match status" value="1"/>
</dbReference>
<evidence type="ECO:0000313" key="8">
    <source>
        <dbReference type="Proteomes" id="UP000238937"/>
    </source>
</evidence>
<dbReference type="EMBL" id="PVWO01000127">
    <property type="protein sequence ID" value="PSB56420.1"/>
    <property type="molecule type" value="Genomic_DNA"/>
</dbReference>
<feature type="non-terminal residue" evidence="7">
    <location>
        <position position="291"/>
    </location>
</feature>
<evidence type="ECO:0000256" key="1">
    <source>
        <dbReference type="ARBA" id="ARBA00022452"/>
    </source>
</evidence>
<dbReference type="GO" id="GO:0046819">
    <property type="term" value="P:protein secretion by the type V secretion system"/>
    <property type="evidence" value="ECO:0007669"/>
    <property type="project" value="TreeGrafter"/>
</dbReference>
<feature type="domain" description="Polypeptide-transport-associated ShlB-type" evidence="6">
    <location>
        <begin position="37"/>
        <end position="111"/>
    </location>
</feature>